<gene>
    <name evidence="5" type="ORF">BS297_13905</name>
</gene>
<keyword evidence="2" id="KW-0812">Transmembrane</keyword>
<dbReference type="Proteomes" id="UP000325576">
    <property type="component" value="Unassembled WGS sequence"/>
</dbReference>
<dbReference type="KEGG" id="reb:XU06_17340"/>
<dbReference type="EMBL" id="MRBO01000403">
    <property type="protein sequence ID" value="KAB2584776.1"/>
    <property type="molecule type" value="Genomic_DNA"/>
</dbReference>
<evidence type="ECO:0000256" key="3">
    <source>
        <dbReference type="ARBA" id="ARBA00022989"/>
    </source>
</evidence>
<dbReference type="OMA" id="ILWGGLY"/>
<evidence type="ECO:0000313" key="6">
    <source>
        <dbReference type="Proteomes" id="UP000325576"/>
    </source>
</evidence>
<comment type="caution">
    <text evidence="5">The sequence shown here is derived from an EMBL/GenBank/DDBJ whole genome shotgun (WGS) entry which is preliminary data.</text>
</comment>
<accession>A0A0E4ADF3</accession>
<keyword evidence="3" id="KW-1133">Transmembrane helix</keyword>
<evidence type="ECO:0000313" key="5">
    <source>
        <dbReference type="EMBL" id="KAB2584776.1"/>
    </source>
</evidence>
<sequence length="146" mass="15643">MTTQPVHNETVSGNATTTTPSATARKVGYVLSGLFVVFMLFDGIIHILNLQTVKDASAELGLPDSLALTAGVVQLICLALYVIPRTSILGAILLTGYLGGAVLTNLRAEQPLLSTTLFAVYTGIVMWAGLYLRDEKVREIIPVRRA</sequence>
<name>A0A0E4ADF3_RHOER</name>
<reference evidence="5 6" key="1">
    <citation type="journal article" date="2017" name="Poromechanics V (2013)">
        <title>Genomic Characterization of the Arsenic-Tolerant Actinobacterium, &lt;i&gt;Rhodococcus erythropolis&lt;/i&gt; S43.</title>
        <authorList>
            <person name="Retamal-Morales G."/>
            <person name="Mehnert M."/>
            <person name="Schwabe R."/>
            <person name="Tischler D."/>
            <person name="Schloemann M."/>
            <person name="Levican G.J."/>
        </authorList>
    </citation>
    <scope>NUCLEOTIDE SEQUENCE [LARGE SCALE GENOMIC DNA]</scope>
    <source>
        <strain evidence="5 6">S43</strain>
    </source>
</reference>
<dbReference type="AlphaFoldDB" id="A0A0E4ADF3"/>
<evidence type="ECO:0000256" key="1">
    <source>
        <dbReference type="ARBA" id="ARBA00004141"/>
    </source>
</evidence>
<proteinExistence type="predicted"/>
<evidence type="ECO:0000256" key="4">
    <source>
        <dbReference type="ARBA" id="ARBA00023136"/>
    </source>
</evidence>
<dbReference type="InterPro" id="IPR032808">
    <property type="entry name" value="DoxX"/>
</dbReference>
<evidence type="ECO:0000256" key="2">
    <source>
        <dbReference type="ARBA" id="ARBA00022692"/>
    </source>
</evidence>
<protein>
    <submittedName>
        <fullName evidence="5">Uncharacterized protein</fullName>
    </submittedName>
</protein>
<dbReference type="Pfam" id="PF13564">
    <property type="entry name" value="DoxX_2"/>
    <property type="match status" value="1"/>
</dbReference>
<dbReference type="GO" id="GO:0016020">
    <property type="term" value="C:membrane"/>
    <property type="evidence" value="ECO:0007669"/>
    <property type="project" value="UniProtKB-SubCell"/>
</dbReference>
<comment type="subcellular location">
    <subcellularLocation>
        <location evidence="1">Membrane</location>
        <topology evidence="1">Multi-pass membrane protein</topology>
    </subcellularLocation>
</comment>
<dbReference type="RefSeq" id="WP_020908179.1">
    <property type="nucleotide sequence ID" value="NZ_CP011295.1"/>
</dbReference>
<organism evidence="5 6">
    <name type="scientific">Rhodococcus erythropolis</name>
    <name type="common">Arthrobacter picolinophilus</name>
    <dbReference type="NCBI Taxonomy" id="1833"/>
    <lineage>
        <taxon>Bacteria</taxon>
        <taxon>Bacillati</taxon>
        <taxon>Actinomycetota</taxon>
        <taxon>Actinomycetes</taxon>
        <taxon>Mycobacteriales</taxon>
        <taxon>Nocardiaceae</taxon>
        <taxon>Rhodococcus</taxon>
        <taxon>Rhodococcus erythropolis group</taxon>
    </lineage>
</organism>
<keyword evidence="4" id="KW-0472">Membrane</keyword>